<dbReference type="OrthoDB" id="1100567at2"/>
<keyword evidence="4" id="KW-1185">Reference proteome</keyword>
<evidence type="ECO:0000313" key="4">
    <source>
        <dbReference type="Proteomes" id="UP000289184"/>
    </source>
</evidence>
<feature type="domain" description="FecR protein" evidence="1">
    <location>
        <begin position="109"/>
        <end position="204"/>
    </location>
</feature>
<dbReference type="Pfam" id="PF16220">
    <property type="entry name" value="DUF4880"/>
    <property type="match status" value="1"/>
</dbReference>
<proteinExistence type="predicted"/>
<evidence type="ECO:0000259" key="1">
    <source>
        <dbReference type="Pfam" id="PF04773"/>
    </source>
</evidence>
<evidence type="ECO:0008006" key="5">
    <source>
        <dbReference type="Google" id="ProtNLM"/>
    </source>
</evidence>
<organism evidence="3 4">
    <name type="scientific">Achromobacter agilis</name>
    <dbReference type="NCBI Taxonomy" id="1353888"/>
    <lineage>
        <taxon>Bacteria</taxon>
        <taxon>Pseudomonadati</taxon>
        <taxon>Pseudomonadota</taxon>
        <taxon>Betaproteobacteria</taxon>
        <taxon>Burkholderiales</taxon>
        <taxon>Alcaligenaceae</taxon>
        <taxon>Achromobacter</taxon>
    </lineage>
</organism>
<reference evidence="3 4" key="1">
    <citation type="submission" date="2018-07" db="EMBL/GenBank/DDBJ databases">
        <authorList>
            <person name="Peeters C."/>
        </authorList>
    </citation>
    <scope>NUCLEOTIDE SEQUENCE [LARGE SCALE GENOMIC DNA]</scope>
    <source>
        <strain evidence="3 4">LMG 3411</strain>
    </source>
</reference>
<sequence>MSAAIDPAILKEAAGWLVRMQSENLSVSDRAAFDRWRECSAEHAAAWARAEEMLRGFGQLPPRIAGDALRRLDSPGRRQAMRALGGVLVLAPAAWWGARELPWRAWSADARTMTGERRSMELADGTQLVLNTASAVDIDYTPQQRLLWLRTGEILLTTGKDPVPAQRPFIVRTRLGAIRALGTRFMVRDEGDTVRVAVFEGAVEIRPASAGATPLLLPAGQQTVFNEREARLPAPADLSAASWEQGMLAVRNWALADLVDELGRYRRGVLRCDPAVAALRVSGAFPLSDIGASLRLLESTLPVKVKSITPYWTTVAPRNGVTHQSQAG</sequence>
<dbReference type="PANTHER" id="PTHR30273:SF2">
    <property type="entry name" value="PROTEIN FECR"/>
    <property type="match status" value="1"/>
</dbReference>
<dbReference type="PANTHER" id="PTHR30273">
    <property type="entry name" value="PERIPLASMIC SIGNAL SENSOR AND SIGMA FACTOR ACTIVATOR FECR-RELATED"/>
    <property type="match status" value="1"/>
</dbReference>
<evidence type="ECO:0000313" key="3">
    <source>
        <dbReference type="EMBL" id="SSW65608.1"/>
    </source>
</evidence>
<gene>
    <name evidence="3" type="ORF">AGI3411_02086</name>
</gene>
<dbReference type="Gene3D" id="2.60.120.1440">
    <property type="match status" value="1"/>
</dbReference>
<dbReference type="InterPro" id="IPR012373">
    <property type="entry name" value="Ferrdict_sens_TM"/>
</dbReference>
<dbReference type="GO" id="GO:0016989">
    <property type="term" value="F:sigma factor antagonist activity"/>
    <property type="evidence" value="ECO:0007669"/>
    <property type="project" value="TreeGrafter"/>
</dbReference>
<dbReference type="InterPro" id="IPR032623">
    <property type="entry name" value="FecR_N"/>
</dbReference>
<dbReference type="RefSeq" id="WP_129527312.1">
    <property type="nucleotide sequence ID" value="NZ_UFQB01000007.1"/>
</dbReference>
<dbReference type="Proteomes" id="UP000289184">
    <property type="component" value="Unassembled WGS sequence"/>
</dbReference>
<name>A0A446CCL9_9BURK</name>
<accession>A0A446CCL9</accession>
<dbReference type="EMBL" id="UFQB01000007">
    <property type="protein sequence ID" value="SSW65608.1"/>
    <property type="molecule type" value="Genomic_DNA"/>
</dbReference>
<dbReference type="Pfam" id="PF04773">
    <property type="entry name" value="FecR"/>
    <property type="match status" value="1"/>
</dbReference>
<dbReference type="InterPro" id="IPR006860">
    <property type="entry name" value="FecR"/>
</dbReference>
<dbReference type="PIRSF" id="PIRSF018266">
    <property type="entry name" value="FecR"/>
    <property type="match status" value="1"/>
</dbReference>
<dbReference type="AlphaFoldDB" id="A0A446CCL9"/>
<evidence type="ECO:0000259" key="2">
    <source>
        <dbReference type="Pfam" id="PF16220"/>
    </source>
</evidence>
<feature type="domain" description="FecR N-terminal" evidence="2">
    <location>
        <begin position="11"/>
        <end position="52"/>
    </location>
</feature>
<protein>
    <recommendedName>
        <fullName evidence="5">Protein FecR</fullName>
    </recommendedName>
</protein>